<dbReference type="RefSeq" id="XP_035825826.1">
    <property type="nucleotide sequence ID" value="XM_035969933.1"/>
</dbReference>
<dbReference type="PANTHER" id="PTHR34290:SF2">
    <property type="entry name" value="OS04G0668800 PROTEIN"/>
    <property type="match status" value="1"/>
</dbReference>
<gene>
    <name evidence="2 3 4" type="primary">LOC101855190</name>
</gene>
<evidence type="ECO:0000313" key="4">
    <source>
        <dbReference type="RefSeq" id="XP_035825826.1"/>
    </source>
</evidence>
<evidence type="ECO:0000313" key="3">
    <source>
        <dbReference type="RefSeq" id="XP_012938325.1"/>
    </source>
</evidence>
<proteinExistence type="predicted"/>
<protein>
    <submittedName>
        <fullName evidence="2 3">Uncharacterized protein At5g50100, chloroplastic</fullName>
    </submittedName>
</protein>
<dbReference type="InterPro" id="IPR007263">
    <property type="entry name" value="DCC1-like"/>
</dbReference>
<dbReference type="Proteomes" id="UP000694888">
    <property type="component" value="Unplaced"/>
</dbReference>
<reference evidence="2 3" key="1">
    <citation type="submission" date="2025-05" db="UniProtKB">
        <authorList>
            <consortium name="RefSeq"/>
        </authorList>
    </citation>
    <scope>IDENTIFICATION</scope>
</reference>
<evidence type="ECO:0000313" key="1">
    <source>
        <dbReference type="Proteomes" id="UP000694888"/>
    </source>
</evidence>
<sequence length="208" mass="23273">MNHLLPIHGPCLRTISKRLLQRSLHIRSRSISSEGRAVMNSLFCQVQNNNSLHKRCLCQSAGLGKSDLTGVTKVLYDGECRLCEIEISALKRFSNGKGAVLFTDITQPEYDPQGNGGVTYERAMKEMHVIAPDGQVLTQGDAIRQMYRACGLGWVAKATELPGIRSVCDRLYVHFAEYRLNKALDRCDGNSCSIKLQHLREKYRNSSS</sequence>
<dbReference type="PANTHER" id="PTHR34290">
    <property type="entry name" value="SI:CH73-390P7.2"/>
    <property type="match status" value="1"/>
</dbReference>
<dbReference type="RefSeq" id="XP_005098995.1">
    <property type="nucleotide sequence ID" value="XM_005098938.3"/>
</dbReference>
<dbReference type="RefSeq" id="XP_012938325.1">
    <property type="nucleotide sequence ID" value="XM_013082871.2"/>
</dbReference>
<dbReference type="GeneID" id="101855190"/>
<dbReference type="InterPro" id="IPR044691">
    <property type="entry name" value="DCC1_Trx"/>
</dbReference>
<dbReference type="Pfam" id="PF04134">
    <property type="entry name" value="DCC1-like"/>
    <property type="match status" value="1"/>
</dbReference>
<accession>A0ABM1VTT4</accession>
<organism evidence="1 4">
    <name type="scientific">Aplysia californica</name>
    <name type="common">California sea hare</name>
    <dbReference type="NCBI Taxonomy" id="6500"/>
    <lineage>
        <taxon>Eukaryota</taxon>
        <taxon>Metazoa</taxon>
        <taxon>Spiralia</taxon>
        <taxon>Lophotrochozoa</taxon>
        <taxon>Mollusca</taxon>
        <taxon>Gastropoda</taxon>
        <taxon>Heterobranchia</taxon>
        <taxon>Euthyneura</taxon>
        <taxon>Tectipleura</taxon>
        <taxon>Aplysiida</taxon>
        <taxon>Aplysioidea</taxon>
        <taxon>Aplysiidae</taxon>
        <taxon>Aplysia</taxon>
    </lineage>
</organism>
<name>A0ABM1VTT4_APLCA</name>
<keyword evidence="1" id="KW-1185">Reference proteome</keyword>
<evidence type="ECO:0000313" key="2">
    <source>
        <dbReference type="RefSeq" id="XP_005098995.1"/>
    </source>
</evidence>